<sequence length="701" mass="78205">MDTGAKRVEKRNRPPVSREAHGRFRRLKCNRGLPCDSCVRRDKSSSCTYAVNANRTKTGPSKPRDVKDRLSVLENLVSSLLSGNAVIQPAAPSDADVAPDDAHSVASSARGSATHSSATISTSSQDGTVLTPESPHLQETGDGQVNYIDPSHWLSILDDIKEVREHLSVASHPVSYNKSRLNEHRGEHDSSFLFNPDEISTMDDILRLLPPQPTCDLLLSWYFSSRFMVLGIVHPGKFQDEYAAFWESPSTTSPLWMALLLSILAVSASLRRLCNAAELEGLPPIKLLQQSIVKCLVLGRYATANAHALEAFLLHLQCCLFSPDSLHVDLWFEMGTIIRLAFRMGYNRDPSHLAGISPFDGEMRRRVWLNIFQIDALMSFQMGFPSMIPSEFCDAEVPRNLEYSDLYVDMPKLPPSRPLADNTPMLYTIVKASIMTIFKKIVAHTQGLSPESYERTMALDAEMKQAYDTVPALMKRRDVNRSFLDHASLIWQRCTVEVLYLKGLIVLHRRYIKYEVQSSAYEQSRRTCVEAALDILSRQADLHKACEPGGRLYEDRWMIYAIPAHDFLLAAMVLCLDLSVRMRSRLESNGVLGQVDDREYQALQTSQRIWAVNSVASPDAHIAALALELMISKVAEKHSPIVSGNDMIGDSHMAAGLELPYAGPMSQMIDASGDIDWALLDQYLQNIEPSATNADSLVLQS</sequence>
<dbReference type="EMBL" id="KL647473">
    <property type="protein sequence ID" value="KEY74812.1"/>
    <property type="molecule type" value="Genomic_DNA"/>
</dbReference>
<dbReference type="PANTHER" id="PTHR31001:SF49">
    <property type="entry name" value="ZN(II)2CYS6 TRANSCRIPTION FACTOR (EUROFUNG)"/>
    <property type="match status" value="1"/>
</dbReference>
<dbReference type="HOGENOM" id="CLU_007426_4_0_1"/>
<dbReference type="PANTHER" id="PTHR31001">
    <property type="entry name" value="UNCHARACTERIZED TRANSCRIPTIONAL REGULATORY PROTEIN"/>
    <property type="match status" value="1"/>
</dbReference>
<evidence type="ECO:0000313" key="6">
    <source>
        <dbReference type="Proteomes" id="UP000028045"/>
    </source>
</evidence>
<dbReference type="InterPro" id="IPR036864">
    <property type="entry name" value="Zn2-C6_fun-type_DNA-bd_sf"/>
</dbReference>
<evidence type="ECO:0000313" key="5">
    <source>
        <dbReference type="EMBL" id="KEY74812.1"/>
    </source>
</evidence>
<feature type="region of interest" description="Disordered" evidence="3">
    <location>
        <begin position="1"/>
        <end position="20"/>
    </location>
</feature>
<evidence type="ECO:0000256" key="1">
    <source>
        <dbReference type="ARBA" id="ARBA00004123"/>
    </source>
</evidence>
<evidence type="ECO:0000259" key="4">
    <source>
        <dbReference type="SMART" id="SM00906"/>
    </source>
</evidence>
<dbReference type="SMART" id="SM00906">
    <property type="entry name" value="Fungal_trans"/>
    <property type="match status" value="1"/>
</dbReference>
<comment type="subcellular location">
    <subcellularLocation>
        <location evidence="1">Nucleus</location>
    </subcellularLocation>
</comment>
<dbReference type="InterPro" id="IPR007219">
    <property type="entry name" value="XnlR_reg_dom"/>
</dbReference>
<gene>
    <name evidence="5" type="ORF">S7711_06499</name>
</gene>
<dbReference type="GO" id="GO:0008270">
    <property type="term" value="F:zinc ion binding"/>
    <property type="evidence" value="ECO:0007669"/>
    <property type="project" value="InterPro"/>
</dbReference>
<feature type="region of interest" description="Disordered" evidence="3">
    <location>
        <begin position="91"/>
        <end position="144"/>
    </location>
</feature>
<feature type="compositionally biased region" description="Low complexity" evidence="3">
    <location>
        <begin position="104"/>
        <end position="124"/>
    </location>
</feature>
<evidence type="ECO:0000256" key="3">
    <source>
        <dbReference type="SAM" id="MobiDB-lite"/>
    </source>
</evidence>
<dbReference type="Proteomes" id="UP000028045">
    <property type="component" value="Unassembled WGS sequence"/>
</dbReference>
<name>A0A084BB83_STACB</name>
<dbReference type="Pfam" id="PF04082">
    <property type="entry name" value="Fungal_trans"/>
    <property type="match status" value="1"/>
</dbReference>
<dbReference type="OrthoDB" id="5431381at2759"/>
<reference evidence="5 6" key="1">
    <citation type="journal article" date="2014" name="BMC Genomics">
        <title>Comparative genome sequencing reveals chemotype-specific gene clusters in the toxigenic black mold Stachybotrys.</title>
        <authorList>
            <person name="Semeiks J."/>
            <person name="Borek D."/>
            <person name="Otwinowski Z."/>
            <person name="Grishin N.V."/>
        </authorList>
    </citation>
    <scope>NUCLEOTIDE SEQUENCE [LARGE SCALE GENOMIC DNA]</scope>
    <source>
        <strain evidence="6">CBS 109288 / IBT 7711</strain>
    </source>
</reference>
<organism evidence="5 6">
    <name type="scientific">Stachybotrys chartarum (strain CBS 109288 / IBT 7711)</name>
    <name type="common">Toxic black mold</name>
    <name type="synonym">Stilbospora chartarum</name>
    <dbReference type="NCBI Taxonomy" id="1280523"/>
    <lineage>
        <taxon>Eukaryota</taxon>
        <taxon>Fungi</taxon>
        <taxon>Dikarya</taxon>
        <taxon>Ascomycota</taxon>
        <taxon>Pezizomycotina</taxon>
        <taxon>Sordariomycetes</taxon>
        <taxon>Hypocreomycetidae</taxon>
        <taxon>Hypocreales</taxon>
        <taxon>Stachybotryaceae</taxon>
        <taxon>Stachybotrys</taxon>
    </lineage>
</organism>
<dbReference type="GO" id="GO:0006351">
    <property type="term" value="P:DNA-templated transcription"/>
    <property type="evidence" value="ECO:0007669"/>
    <property type="project" value="InterPro"/>
</dbReference>
<dbReference type="GO" id="GO:0003677">
    <property type="term" value="F:DNA binding"/>
    <property type="evidence" value="ECO:0007669"/>
    <property type="project" value="InterPro"/>
</dbReference>
<dbReference type="InterPro" id="IPR050613">
    <property type="entry name" value="Sec_Metabolite_Reg"/>
</dbReference>
<keyword evidence="2" id="KW-0539">Nucleus</keyword>
<protein>
    <recommendedName>
        <fullName evidence="4">Xylanolytic transcriptional activator regulatory domain-containing protein</fullName>
    </recommendedName>
</protein>
<dbReference type="GO" id="GO:0000981">
    <property type="term" value="F:DNA-binding transcription factor activity, RNA polymerase II-specific"/>
    <property type="evidence" value="ECO:0007669"/>
    <property type="project" value="InterPro"/>
</dbReference>
<proteinExistence type="predicted"/>
<dbReference type="Gene3D" id="4.10.240.10">
    <property type="entry name" value="Zn(2)-C6 fungal-type DNA-binding domain"/>
    <property type="match status" value="1"/>
</dbReference>
<evidence type="ECO:0000256" key="2">
    <source>
        <dbReference type="ARBA" id="ARBA00023242"/>
    </source>
</evidence>
<dbReference type="AlphaFoldDB" id="A0A084BB83"/>
<keyword evidence="6" id="KW-1185">Reference proteome</keyword>
<feature type="domain" description="Xylanolytic transcriptional activator regulatory" evidence="4">
    <location>
        <begin position="330"/>
        <end position="404"/>
    </location>
</feature>
<accession>A0A084BB83</accession>
<dbReference type="CDD" id="cd12148">
    <property type="entry name" value="fungal_TF_MHR"/>
    <property type="match status" value="1"/>
</dbReference>
<dbReference type="GO" id="GO:0005634">
    <property type="term" value="C:nucleus"/>
    <property type="evidence" value="ECO:0007669"/>
    <property type="project" value="UniProtKB-SubCell"/>
</dbReference>